<gene>
    <name evidence="2" type="ORF">KC19_4G019000</name>
</gene>
<comment type="caution">
    <text evidence="2">The sequence shown here is derived from an EMBL/GenBank/DDBJ whole genome shotgun (WGS) entry which is preliminary data.</text>
</comment>
<dbReference type="PROSITE" id="PS50181">
    <property type="entry name" value="FBOX"/>
    <property type="match status" value="1"/>
</dbReference>
<feature type="domain" description="F-box" evidence="1">
    <location>
        <begin position="73"/>
        <end position="120"/>
    </location>
</feature>
<dbReference type="SUPFAM" id="SSF50965">
    <property type="entry name" value="Galactose oxidase, central domain"/>
    <property type="match status" value="1"/>
</dbReference>
<dbReference type="InterPro" id="IPR050796">
    <property type="entry name" value="SCF_F-box_component"/>
</dbReference>
<dbReference type="AlphaFoldDB" id="A0A8T0I5U9"/>
<accession>A0A8T0I5U9</accession>
<sequence>MATGNLDSLKAAQSLRDKLDAFIAGTAEASGMKSILEFAAQHVPVAEKDHTSCKQIQTTCGHSCPQHKEVMSPALWGALPKDLLQIVFARLPLADISRLRCLSKEWKTSIETAHSEFNQVCEAINSRNSFALITTDGDQHGIFWVRVFDMNANRWHEFEFESGDKYCVALVAHDGGLVCLLSLPFESRFSDGSSKPVILTVWNLLTREKHRLPTLVHLDGSTSTMVHLVVDSQTKHYKVGVAKHSRPFSGVQEGAHIYDSESQQWSEVKKFPRVIFGMSYSWPRWGMDAEMADVHPCRYDFAEARLHKLNRKVEPWGEDDIVKDFAFLQDRLFLLHECEIEPDTPTYRISEYRADVNPGSDHQTGTNWLFERTHSCGPFENPPVSQTDYFFDLFAYKGFLLVCVQNKEPEDSPFHHQRLWLYDLSTCKWRDLPNLVKHKEVSGDPDIVYHESILCELRPWHMLR</sequence>
<dbReference type="InterPro" id="IPR001810">
    <property type="entry name" value="F-box_dom"/>
</dbReference>
<evidence type="ECO:0000313" key="2">
    <source>
        <dbReference type="EMBL" id="KAG0578385.1"/>
    </source>
</evidence>
<dbReference type="PANTHER" id="PTHR31672:SF2">
    <property type="entry name" value="F-BOX DOMAIN-CONTAINING PROTEIN"/>
    <property type="match status" value="1"/>
</dbReference>
<reference evidence="2" key="1">
    <citation type="submission" date="2020-06" db="EMBL/GenBank/DDBJ databases">
        <title>WGS assembly of Ceratodon purpureus strain R40.</title>
        <authorList>
            <person name="Carey S.B."/>
            <person name="Jenkins J."/>
            <person name="Shu S."/>
            <person name="Lovell J.T."/>
            <person name="Sreedasyam A."/>
            <person name="Maumus F."/>
            <person name="Tiley G.P."/>
            <person name="Fernandez-Pozo N."/>
            <person name="Barry K."/>
            <person name="Chen C."/>
            <person name="Wang M."/>
            <person name="Lipzen A."/>
            <person name="Daum C."/>
            <person name="Saski C.A."/>
            <person name="Payton A.C."/>
            <person name="Mcbreen J.C."/>
            <person name="Conrad R.E."/>
            <person name="Kollar L.M."/>
            <person name="Olsson S."/>
            <person name="Huttunen S."/>
            <person name="Landis J.B."/>
            <person name="Wickett N.J."/>
            <person name="Johnson M.G."/>
            <person name="Rensing S.A."/>
            <person name="Grimwood J."/>
            <person name="Schmutz J."/>
            <person name="Mcdaniel S.F."/>
        </authorList>
    </citation>
    <scope>NUCLEOTIDE SEQUENCE</scope>
    <source>
        <strain evidence="2">R40</strain>
    </source>
</reference>
<proteinExistence type="predicted"/>
<dbReference type="Pfam" id="PF00646">
    <property type="entry name" value="F-box"/>
    <property type="match status" value="1"/>
</dbReference>
<name>A0A8T0I5U9_CERPU</name>
<protein>
    <recommendedName>
        <fullName evidence="1">F-box domain-containing protein</fullName>
    </recommendedName>
</protein>
<evidence type="ECO:0000259" key="1">
    <source>
        <dbReference type="PROSITE" id="PS50181"/>
    </source>
</evidence>
<dbReference type="Proteomes" id="UP000822688">
    <property type="component" value="Chromosome 4"/>
</dbReference>
<dbReference type="InterPro" id="IPR036047">
    <property type="entry name" value="F-box-like_dom_sf"/>
</dbReference>
<dbReference type="SUPFAM" id="SSF81383">
    <property type="entry name" value="F-box domain"/>
    <property type="match status" value="1"/>
</dbReference>
<dbReference type="PANTHER" id="PTHR31672">
    <property type="entry name" value="BNACNNG10540D PROTEIN"/>
    <property type="match status" value="1"/>
</dbReference>
<organism evidence="2 3">
    <name type="scientific">Ceratodon purpureus</name>
    <name type="common">Fire moss</name>
    <name type="synonym">Dicranum purpureum</name>
    <dbReference type="NCBI Taxonomy" id="3225"/>
    <lineage>
        <taxon>Eukaryota</taxon>
        <taxon>Viridiplantae</taxon>
        <taxon>Streptophyta</taxon>
        <taxon>Embryophyta</taxon>
        <taxon>Bryophyta</taxon>
        <taxon>Bryophytina</taxon>
        <taxon>Bryopsida</taxon>
        <taxon>Dicranidae</taxon>
        <taxon>Pseudoditrichales</taxon>
        <taxon>Ditrichaceae</taxon>
        <taxon>Ceratodon</taxon>
    </lineage>
</organism>
<keyword evidence="3" id="KW-1185">Reference proteome</keyword>
<dbReference type="InterPro" id="IPR011043">
    <property type="entry name" value="Gal_Oxase/kelch_b-propeller"/>
</dbReference>
<evidence type="ECO:0000313" key="3">
    <source>
        <dbReference type="Proteomes" id="UP000822688"/>
    </source>
</evidence>
<dbReference type="EMBL" id="CM026424">
    <property type="protein sequence ID" value="KAG0578385.1"/>
    <property type="molecule type" value="Genomic_DNA"/>
</dbReference>